<dbReference type="OrthoDB" id="3039123at2759"/>
<accession>A0A6A4I4E1</accession>
<name>A0A6A4I4E1_9AGAR</name>
<gene>
    <name evidence="1" type="ORF">BT96DRAFT_988400</name>
</gene>
<proteinExistence type="predicted"/>
<dbReference type="AlphaFoldDB" id="A0A6A4I4E1"/>
<reference evidence="1" key="1">
    <citation type="journal article" date="2019" name="Environ. Microbiol.">
        <title>Fungal ecological strategies reflected in gene transcription - a case study of two litter decomposers.</title>
        <authorList>
            <person name="Barbi F."/>
            <person name="Kohler A."/>
            <person name="Barry K."/>
            <person name="Baskaran P."/>
            <person name="Daum C."/>
            <person name="Fauchery L."/>
            <person name="Ihrmark K."/>
            <person name="Kuo A."/>
            <person name="LaButti K."/>
            <person name="Lipzen A."/>
            <person name="Morin E."/>
            <person name="Grigoriev I.V."/>
            <person name="Henrissat B."/>
            <person name="Lindahl B."/>
            <person name="Martin F."/>
        </authorList>
    </citation>
    <scope>NUCLEOTIDE SEQUENCE</scope>
    <source>
        <strain evidence="1">JB14</strain>
    </source>
</reference>
<sequence length="60" mass="6711">MVQNPDVLADFVYRSIHTNVVVGKEITKMFYGAPHNTSDVRLVADRAQDFPDDFDGVLAD</sequence>
<protein>
    <submittedName>
        <fullName evidence="1">Uncharacterized protein</fullName>
    </submittedName>
</protein>
<keyword evidence="2" id="KW-1185">Reference proteome</keyword>
<organism evidence="1 2">
    <name type="scientific">Gymnopus androsaceus JB14</name>
    <dbReference type="NCBI Taxonomy" id="1447944"/>
    <lineage>
        <taxon>Eukaryota</taxon>
        <taxon>Fungi</taxon>
        <taxon>Dikarya</taxon>
        <taxon>Basidiomycota</taxon>
        <taxon>Agaricomycotina</taxon>
        <taxon>Agaricomycetes</taxon>
        <taxon>Agaricomycetidae</taxon>
        <taxon>Agaricales</taxon>
        <taxon>Marasmiineae</taxon>
        <taxon>Omphalotaceae</taxon>
        <taxon>Gymnopus</taxon>
    </lineage>
</organism>
<dbReference type="EMBL" id="ML769409">
    <property type="protein sequence ID" value="KAE9405351.1"/>
    <property type="molecule type" value="Genomic_DNA"/>
</dbReference>
<dbReference type="Proteomes" id="UP000799118">
    <property type="component" value="Unassembled WGS sequence"/>
</dbReference>
<evidence type="ECO:0000313" key="2">
    <source>
        <dbReference type="Proteomes" id="UP000799118"/>
    </source>
</evidence>
<evidence type="ECO:0000313" key="1">
    <source>
        <dbReference type="EMBL" id="KAE9405351.1"/>
    </source>
</evidence>